<reference evidence="1" key="1">
    <citation type="submission" date="2021-02" db="EMBL/GenBank/DDBJ databases">
        <authorList>
            <consortium name="DOE Joint Genome Institute"/>
            <person name="Ahrendt S."/>
            <person name="Looney B.P."/>
            <person name="Miyauchi S."/>
            <person name="Morin E."/>
            <person name="Drula E."/>
            <person name="Courty P.E."/>
            <person name="Chicoki N."/>
            <person name="Fauchery L."/>
            <person name="Kohler A."/>
            <person name="Kuo A."/>
            <person name="Labutti K."/>
            <person name="Pangilinan J."/>
            <person name="Lipzen A."/>
            <person name="Riley R."/>
            <person name="Andreopoulos W."/>
            <person name="He G."/>
            <person name="Johnson J."/>
            <person name="Barry K.W."/>
            <person name="Grigoriev I.V."/>
            <person name="Nagy L."/>
            <person name="Hibbett D."/>
            <person name="Henrissat B."/>
            <person name="Matheny P.B."/>
            <person name="Labbe J."/>
            <person name="Martin F."/>
        </authorList>
    </citation>
    <scope>NUCLEOTIDE SEQUENCE</scope>
    <source>
        <strain evidence="1">FP105234-sp</strain>
    </source>
</reference>
<proteinExistence type="predicted"/>
<evidence type="ECO:0000313" key="1">
    <source>
        <dbReference type="EMBL" id="KAI0045454.1"/>
    </source>
</evidence>
<name>A0ACB8RMP3_9AGAM</name>
<gene>
    <name evidence="1" type="ORF">FA95DRAFT_123590</name>
</gene>
<protein>
    <submittedName>
        <fullName evidence="1">Uncharacterized protein</fullName>
    </submittedName>
</protein>
<organism evidence="1 2">
    <name type="scientific">Auriscalpium vulgare</name>
    <dbReference type="NCBI Taxonomy" id="40419"/>
    <lineage>
        <taxon>Eukaryota</taxon>
        <taxon>Fungi</taxon>
        <taxon>Dikarya</taxon>
        <taxon>Basidiomycota</taxon>
        <taxon>Agaricomycotina</taxon>
        <taxon>Agaricomycetes</taxon>
        <taxon>Russulales</taxon>
        <taxon>Auriscalpiaceae</taxon>
        <taxon>Auriscalpium</taxon>
    </lineage>
</organism>
<accession>A0ACB8RMP3</accession>
<reference evidence="1" key="2">
    <citation type="journal article" date="2022" name="New Phytol.">
        <title>Evolutionary transition to the ectomycorrhizal habit in the genomes of a hyperdiverse lineage of mushroom-forming fungi.</title>
        <authorList>
            <person name="Looney B."/>
            <person name="Miyauchi S."/>
            <person name="Morin E."/>
            <person name="Drula E."/>
            <person name="Courty P.E."/>
            <person name="Kohler A."/>
            <person name="Kuo A."/>
            <person name="LaButti K."/>
            <person name="Pangilinan J."/>
            <person name="Lipzen A."/>
            <person name="Riley R."/>
            <person name="Andreopoulos W."/>
            <person name="He G."/>
            <person name="Johnson J."/>
            <person name="Nolan M."/>
            <person name="Tritt A."/>
            <person name="Barry K.W."/>
            <person name="Grigoriev I.V."/>
            <person name="Nagy L.G."/>
            <person name="Hibbett D."/>
            <person name="Henrissat B."/>
            <person name="Matheny P.B."/>
            <person name="Labbe J."/>
            <person name="Martin F.M."/>
        </authorList>
    </citation>
    <scope>NUCLEOTIDE SEQUENCE</scope>
    <source>
        <strain evidence="1">FP105234-sp</strain>
    </source>
</reference>
<sequence>MRLHWICYTMCTAQAWRTKAARCLARPTVSTICIPSQPFSVSIAERGMRLTRADAGCLTLKALQASTIGVCRTSYALNGSAALSLCVVILLRVLIDCDGALLFRGDTGQQDYEAGARVSSLLRILHPMRTYAAQKTASWRMCADIL</sequence>
<keyword evidence="2" id="KW-1185">Reference proteome</keyword>
<dbReference type="EMBL" id="MU275951">
    <property type="protein sequence ID" value="KAI0045454.1"/>
    <property type="molecule type" value="Genomic_DNA"/>
</dbReference>
<dbReference type="Proteomes" id="UP000814033">
    <property type="component" value="Unassembled WGS sequence"/>
</dbReference>
<evidence type="ECO:0000313" key="2">
    <source>
        <dbReference type="Proteomes" id="UP000814033"/>
    </source>
</evidence>
<comment type="caution">
    <text evidence="1">The sequence shown here is derived from an EMBL/GenBank/DDBJ whole genome shotgun (WGS) entry which is preliminary data.</text>
</comment>